<dbReference type="InterPro" id="IPR016024">
    <property type="entry name" value="ARM-type_fold"/>
</dbReference>
<dbReference type="Pfam" id="PF20412">
    <property type="entry name" value="RALGAPB_N"/>
    <property type="match status" value="1"/>
</dbReference>
<feature type="domain" description="Rap-GAP" evidence="5">
    <location>
        <begin position="1539"/>
        <end position="1747"/>
    </location>
</feature>
<feature type="region of interest" description="Disordered" evidence="4">
    <location>
        <begin position="334"/>
        <end position="382"/>
    </location>
</feature>
<feature type="compositionally biased region" description="Basic and acidic residues" evidence="4">
    <location>
        <begin position="343"/>
        <end position="367"/>
    </location>
</feature>
<dbReference type="GeneTree" id="ENSGT00950000183139"/>
<feature type="region of interest" description="Disordered" evidence="4">
    <location>
        <begin position="1387"/>
        <end position="1428"/>
    </location>
</feature>
<evidence type="ECO:0000313" key="6">
    <source>
        <dbReference type="Ensembl" id="ENSOMYP00000072573.2"/>
    </source>
</evidence>
<evidence type="ECO:0000313" key="7">
    <source>
        <dbReference type="Proteomes" id="UP000694395"/>
    </source>
</evidence>
<name>A0A8C7W6H4_ONCMY</name>
<dbReference type="Ensembl" id="ENSOMYT00000079032.2">
    <property type="protein sequence ID" value="ENSOMYP00000072573.2"/>
    <property type="gene ID" value="ENSOMYG00000033380.2"/>
</dbReference>
<dbReference type="InterPro" id="IPR027107">
    <property type="entry name" value="Tuberin/Ral-act_asu"/>
</dbReference>
<proteinExistence type="predicted"/>
<dbReference type="GO" id="GO:0005634">
    <property type="term" value="C:nucleus"/>
    <property type="evidence" value="ECO:0007669"/>
    <property type="project" value="InterPro"/>
</dbReference>
<dbReference type="InterPro" id="IPR046859">
    <property type="entry name" value="RGPA/RALGAPB_N"/>
</dbReference>
<dbReference type="GO" id="GO:0005096">
    <property type="term" value="F:GTPase activator activity"/>
    <property type="evidence" value="ECO:0007669"/>
    <property type="project" value="UniProtKB-KW"/>
</dbReference>
<dbReference type="Proteomes" id="UP000694395">
    <property type="component" value="Chromosome 19"/>
</dbReference>
<keyword evidence="1" id="KW-0343">GTPase activation</keyword>
<evidence type="ECO:0000256" key="2">
    <source>
        <dbReference type="ARBA" id="ARBA00022553"/>
    </source>
</evidence>
<protein>
    <submittedName>
        <fullName evidence="6">Ral GTPase activating protein catalytic subunit alpha 2</fullName>
    </submittedName>
</protein>
<dbReference type="InterPro" id="IPR000331">
    <property type="entry name" value="Rap/Ran_GAP_dom"/>
</dbReference>
<reference evidence="6" key="1">
    <citation type="submission" date="2020-07" db="EMBL/GenBank/DDBJ databases">
        <title>A long reads based de novo assembly of the rainbow trout Arlee double haploid line genome.</title>
        <authorList>
            <person name="Gao G."/>
            <person name="Palti Y."/>
        </authorList>
    </citation>
    <scope>NUCLEOTIDE SEQUENCE [LARGE SCALE GENOMIC DNA]</scope>
</reference>
<sequence length="1804" mass="204100">MFTRRGHGDVKKSTQKVLDPKKDVLTRLKHLRSLLEIFEKSELKTFFESNCSQIYFIFYENFITLESNLKQKGNKSQREELDSILFIFEKILQLLPEKIYSRWQFHSIGSILKKLLHTGNSFKIRCEGIRLFLLWLQALQNNCAEEQFLIFACLVPGFPAVPSTRGPCTLDTIIYNPFSNPSDAKVVPEEITPLVPAVPGEKLADDQTCYILQTLLKFMVVQVSLEWRNKDNQDTGFRFLFSLFKKYYLPHLFPSFTKLTNLYKPLLDLPHHRPKPLYVPVTRNNESTFCTRDQYLAPRVVFITWLVTFFLDKKYISTPSAKNGTNEVIPKLIQTVTAGSSSQEKERDKDRGGSEEPHGPTEPEKSHSNSSTLSDRRPSDSSLCSIDEEHRSVYDMVHGILLSTRDNINFVNEVFHQAFLLPSCETSATRKVIKVYRKWILQEKPGFMTEPEKSRQAEVEENPEQLLITETDNTHTPVMSMTQTNTHTHTHTHTQTEQNRDIKAGIQPTLQVFLTNSANVFLLEPCQDVPKLLDNQVEVCKGVLSIYRHMIMEHAMNTQTWQQMLQVLLRITEAVMKRPQENQRKDPFAESLAAILFRTIIVAWVRANLCVFISRELWDELLSVLSSLTGWEELVTEWASIMDSLTAVLARSVYGLDMSNLPLDKLSEQKEKKQRGRGVVQDSQKAAAVARSFSLSWRNQGDQQGVQEPMRFRSATTSGAPGVEKARNNVRQKATVPNVPLSSCPCAPSSSAVSSLSPCLVLGPECALSPHSAPLSQHQHHQHPPASPALLVHPECRDCPQLLEDTMHQSVLHMPQDLDSSECLTDDVSIIAGGSLTGWHADSAFVLWRRILGILGDVNSIRCPRIHAKVFSYLYDLWHKLAKIRDNLGISVDNQSSPPRPVFIPPLRMLASWLFKATMLPSEFKMGKLQAYKLICEMMTKNQDVLPNSDFLVHLYQVMHKGFTSEDQDVLNTVIRSCSPRFFYLGLPGFTMLVGDFITAAARILSHDTAPRIDAQTVLGSLVCFPNLYLQIPLLQTVPGTDNIVVGNEDIKDYLVNILLKTARNEPCEAARCIAVCSLGLWVCEELMQNNIHHQVKDAINVLGVTLKFGNKAVAHVACDLFQLLISHWEHLQRLERSLPKKIIEIFVATIAFLLPSAEHSAVEADKKLMVSLLLCLLDWCMAMPLSMLLEPITMPVLEDSASHKAPLLDYIYRVGNRERIQCQSTLSYFHHRPIQMSYSTFKVCSMTMSLDHLIPVLLLPPEKKRRNMELIPLTARMIMTHLVNHLGHHPLSGGPALLHSLVSENHDNPFVESSELSSEVFKSPNLQLFVFNDSTLVSYLQVPSEPSGPGEPYDNSSQVRVIVRDISGKYSWDGGVLYRTQEGVNGMHQRTSDPSNHSTTKPTSPGTSDPYNHSTTKPTSPGCDEEEVDGLDQLLEDLGYSSPECLPQPRLRLNQPAPSPCGMNLEQEGAIMEAILRQMQQEEEQMKRWNADVSVKATGQREPAHQEPKALFYFCRLLLNDLGMNSWDHRYRLEEYLTEREKVGEKKETHKIAVFYIGEGQEDKCSILSNSAGSQTYEDFVSGLGWEVDLATHCGFMGGLQRNGSTGHTAPYYATSTVEVILHVSTRMPSNSDDCLTKKLRHLGNDEVHIVWSEHSRDYRRGIIPTDFGDVLIIVYPMKNHTFFIQIMKKPQVPFFGPLFNGAIVTGTLLPSLVRATCINASRAVKSRLTLYQSFYEERALYLEAIVQNHREVMTFEDFASQVFSPSTIRPCSLSLRVLFHLTPSSVFIFPSHLISPTEIYMM</sequence>
<evidence type="ECO:0000256" key="1">
    <source>
        <dbReference type="ARBA" id="ARBA00022468"/>
    </source>
</evidence>
<reference evidence="6" key="3">
    <citation type="submission" date="2025-09" db="UniProtKB">
        <authorList>
            <consortium name="Ensembl"/>
        </authorList>
    </citation>
    <scope>IDENTIFICATION</scope>
</reference>
<evidence type="ECO:0000256" key="3">
    <source>
        <dbReference type="SAM" id="Coils"/>
    </source>
</evidence>
<dbReference type="PANTHER" id="PTHR10063:SF2">
    <property type="entry name" value="RAL GTPASE-ACTIVATING PROTEIN SUBUNIT ALPHA-2"/>
    <property type="match status" value="1"/>
</dbReference>
<dbReference type="InterPro" id="IPR035974">
    <property type="entry name" value="Rap/Ran-GAP_sf"/>
</dbReference>
<keyword evidence="7" id="KW-1185">Reference proteome</keyword>
<feature type="coiled-coil region" evidence="3">
    <location>
        <begin position="1466"/>
        <end position="1493"/>
    </location>
</feature>
<keyword evidence="3" id="KW-0175">Coiled coil</keyword>
<keyword evidence="2" id="KW-0597">Phosphoprotein</keyword>
<dbReference type="GO" id="GO:0051056">
    <property type="term" value="P:regulation of small GTPase mediated signal transduction"/>
    <property type="evidence" value="ECO:0007669"/>
    <property type="project" value="InterPro"/>
</dbReference>
<dbReference type="PANTHER" id="PTHR10063">
    <property type="entry name" value="TUBERIN"/>
    <property type="match status" value="1"/>
</dbReference>
<accession>A0A8C7W6H4</accession>
<dbReference type="SUPFAM" id="SSF111347">
    <property type="entry name" value="Rap/Ran-GAP"/>
    <property type="match status" value="1"/>
</dbReference>
<dbReference type="Pfam" id="PF02145">
    <property type="entry name" value="Rap_GAP"/>
    <property type="match status" value="1"/>
</dbReference>
<dbReference type="GO" id="GO:0005737">
    <property type="term" value="C:cytoplasm"/>
    <property type="evidence" value="ECO:0007669"/>
    <property type="project" value="TreeGrafter"/>
</dbReference>
<organism evidence="6 7">
    <name type="scientific">Oncorhynchus mykiss</name>
    <name type="common">Rainbow trout</name>
    <name type="synonym">Salmo gairdneri</name>
    <dbReference type="NCBI Taxonomy" id="8022"/>
    <lineage>
        <taxon>Eukaryota</taxon>
        <taxon>Metazoa</taxon>
        <taxon>Chordata</taxon>
        <taxon>Craniata</taxon>
        <taxon>Vertebrata</taxon>
        <taxon>Euteleostomi</taxon>
        <taxon>Actinopterygii</taxon>
        <taxon>Neopterygii</taxon>
        <taxon>Teleostei</taxon>
        <taxon>Protacanthopterygii</taxon>
        <taxon>Salmoniformes</taxon>
        <taxon>Salmonidae</taxon>
        <taxon>Salmoninae</taxon>
        <taxon>Oncorhynchus</taxon>
    </lineage>
</organism>
<dbReference type="FunFam" id="3.40.50.11210:FF:000001">
    <property type="entry name" value="Ral GTPase-activating protein subunit alpha-1 isoform 1"/>
    <property type="match status" value="1"/>
</dbReference>
<evidence type="ECO:0000259" key="5">
    <source>
        <dbReference type="PROSITE" id="PS50085"/>
    </source>
</evidence>
<feature type="compositionally biased region" description="Polar residues" evidence="4">
    <location>
        <begin position="1389"/>
        <end position="1420"/>
    </location>
</feature>
<reference evidence="6" key="2">
    <citation type="submission" date="2025-08" db="UniProtKB">
        <authorList>
            <consortium name="Ensembl"/>
        </authorList>
    </citation>
    <scope>IDENTIFICATION</scope>
</reference>
<dbReference type="PROSITE" id="PS50085">
    <property type="entry name" value="RAPGAP"/>
    <property type="match status" value="1"/>
</dbReference>
<evidence type="ECO:0000256" key="4">
    <source>
        <dbReference type="SAM" id="MobiDB-lite"/>
    </source>
</evidence>
<dbReference type="Gene3D" id="3.40.50.11210">
    <property type="entry name" value="Rap/Ran-GAP"/>
    <property type="match status" value="1"/>
</dbReference>
<dbReference type="SUPFAM" id="SSF48371">
    <property type="entry name" value="ARM repeat"/>
    <property type="match status" value="1"/>
</dbReference>